<dbReference type="PANTHER" id="PTHR33361:SF2">
    <property type="entry name" value="DUF885 DOMAIN-CONTAINING PROTEIN"/>
    <property type="match status" value="1"/>
</dbReference>
<gene>
    <name evidence="2" type="ORF">GCM10023186_06640</name>
</gene>
<sequence>MPHPLRCLLTTCILWLLTHAQAPAQQPVAYPDEARLQVLFTDFARDYRALGIRGIQLDYRENLRLIPSVEELQRRQQVLFSYQQRLNRLRRPQLAPDSRYDYDQLAFELAFNLRRAELEKRFVRARPDRQAAATGLATLPDARAWYQLYVQRYTSLERTPEQLTAFSEAEVKRVQSEIRRLREALGYGRDSAGFYRHLQSPAFVLTDEQEVLRRYNAIRERALAGLPRLFLNTDVPGVNIRVIADSGPATPPGYYIPEEPGGSEAAPTRGTFYFNFYQQRHNLRAMEWTFLHEAVPGHHYQFSLTARQTQLPEFKRLFLYNGHFEGWSAYVEYLGHDLGLYQDLYSELGKWEWDLVRSVRVALDAGIHAHGWTKAQALAYWRANIPGADDIAEREVNRCIAWPGQALSYKLGAAQLLEWQAWLRRKQGPAFDIRRFHALVLSRGQLPLPVLERLVKEKA</sequence>
<feature type="chain" id="PRO_5045479543" description="DUF885 domain-containing protein" evidence="1">
    <location>
        <begin position="25"/>
        <end position="459"/>
    </location>
</feature>
<feature type="signal peptide" evidence="1">
    <location>
        <begin position="1"/>
        <end position="24"/>
    </location>
</feature>
<proteinExistence type="predicted"/>
<dbReference type="Pfam" id="PF05960">
    <property type="entry name" value="DUF885"/>
    <property type="match status" value="1"/>
</dbReference>
<dbReference type="PANTHER" id="PTHR33361">
    <property type="entry name" value="GLR0591 PROTEIN"/>
    <property type="match status" value="1"/>
</dbReference>
<evidence type="ECO:0000313" key="3">
    <source>
        <dbReference type="Proteomes" id="UP001500454"/>
    </source>
</evidence>
<organism evidence="2 3">
    <name type="scientific">Hymenobacter koreensis</name>
    <dbReference type="NCBI Taxonomy" id="1084523"/>
    <lineage>
        <taxon>Bacteria</taxon>
        <taxon>Pseudomonadati</taxon>
        <taxon>Bacteroidota</taxon>
        <taxon>Cytophagia</taxon>
        <taxon>Cytophagales</taxon>
        <taxon>Hymenobacteraceae</taxon>
        <taxon>Hymenobacter</taxon>
    </lineage>
</organism>
<name>A0ABP8IV09_9BACT</name>
<dbReference type="Proteomes" id="UP001500454">
    <property type="component" value="Unassembled WGS sequence"/>
</dbReference>
<accession>A0ABP8IV09</accession>
<protein>
    <recommendedName>
        <fullName evidence="4">DUF885 domain-containing protein</fullName>
    </recommendedName>
</protein>
<evidence type="ECO:0008006" key="4">
    <source>
        <dbReference type="Google" id="ProtNLM"/>
    </source>
</evidence>
<dbReference type="RefSeq" id="WP_345221384.1">
    <property type="nucleotide sequence ID" value="NZ_BAABHA010000002.1"/>
</dbReference>
<dbReference type="EMBL" id="BAABHA010000002">
    <property type="protein sequence ID" value="GAA4374797.1"/>
    <property type="molecule type" value="Genomic_DNA"/>
</dbReference>
<reference evidence="3" key="1">
    <citation type="journal article" date="2019" name="Int. J. Syst. Evol. Microbiol.">
        <title>The Global Catalogue of Microorganisms (GCM) 10K type strain sequencing project: providing services to taxonomists for standard genome sequencing and annotation.</title>
        <authorList>
            <consortium name="The Broad Institute Genomics Platform"/>
            <consortium name="The Broad Institute Genome Sequencing Center for Infectious Disease"/>
            <person name="Wu L."/>
            <person name="Ma J."/>
        </authorList>
    </citation>
    <scope>NUCLEOTIDE SEQUENCE [LARGE SCALE GENOMIC DNA]</scope>
    <source>
        <strain evidence="3">JCM 17924</strain>
    </source>
</reference>
<dbReference type="InterPro" id="IPR010281">
    <property type="entry name" value="DUF885"/>
</dbReference>
<keyword evidence="1" id="KW-0732">Signal</keyword>
<evidence type="ECO:0000313" key="2">
    <source>
        <dbReference type="EMBL" id="GAA4374797.1"/>
    </source>
</evidence>
<comment type="caution">
    <text evidence="2">The sequence shown here is derived from an EMBL/GenBank/DDBJ whole genome shotgun (WGS) entry which is preliminary data.</text>
</comment>
<keyword evidence="3" id="KW-1185">Reference proteome</keyword>
<evidence type="ECO:0000256" key="1">
    <source>
        <dbReference type="SAM" id="SignalP"/>
    </source>
</evidence>